<comment type="caution">
    <text evidence="1">The sequence shown here is derived from an EMBL/GenBank/DDBJ whole genome shotgun (WGS) entry which is preliminary data.</text>
</comment>
<evidence type="ECO:0000313" key="2">
    <source>
        <dbReference type="Proteomes" id="UP001488838"/>
    </source>
</evidence>
<dbReference type="AlphaFoldDB" id="A0AAW0I3T4"/>
<sequence length="684" mass="75465">MNSANSWCHSHLSVFRGALHFGSHRMKVGGMKECMENYNIVAEIINVHGLRTGSEGGLCAKGKWGDTLVTFIVMVLCHLLGQTRPGDLCTAAHTAASRLICQSPLALPAAQLLAACWTHCSCLHERFVSRPCVTVILQKQSSVHAVSQGPGLRTIPSPPAVALQQKNTVVGVASVTDDQRALPSTVVMSKFLRSRAYGLYHPRYNRAYLIIAKYEKDGVDAVSVVCHQTGKTSDAGTMEGGINVLIGNEDFSDYQMSMLGNLSKEKNLGTTGKPARKAVAKCEGLRLSRADLGLADAGLKALCCFPWLENVPNSDTAKETQTPGKLECVARPPDLNVPIGHWLHGTEVEHLIAELRQTKGRKQTANGSMCKTSHSKWEPFPPTFLFVHRERPAVTKSCFCTHYHPFIRKEDKTLTKEQMIRGHCARASITAMASEMNSARCTIKVHFNSQMKIDEAANHKQGSHITDERVWGWVPGFSVMGLDHNGVAGVGIYIKKRVGEGTFCPQLSCDHYKKETSVIQFSKVLDCTAIACTLDELFCSLLPDNPCQASPVVLHPGTLEGLSQSQSWEDYTAEEERLSCKIKELTAVKPSNRLISMKEWEPVHSRARLCTAVHGCARLVESSRGTASVWWFLNIETEIYRLQLQQSWARAQGPYLLLQSWVLRHVYRCSVHNSKDVATASMST</sequence>
<evidence type="ECO:0000313" key="1">
    <source>
        <dbReference type="EMBL" id="KAK7809048.1"/>
    </source>
</evidence>
<reference evidence="1 2" key="1">
    <citation type="journal article" date="2023" name="bioRxiv">
        <title>Conserved and derived expression patterns and positive selection on dental genes reveal complex evolutionary context of ever-growing rodent molars.</title>
        <authorList>
            <person name="Calamari Z.T."/>
            <person name="Song A."/>
            <person name="Cohen E."/>
            <person name="Akter M."/>
            <person name="Roy R.D."/>
            <person name="Hallikas O."/>
            <person name="Christensen M.M."/>
            <person name="Li P."/>
            <person name="Marangoni P."/>
            <person name="Jernvall J."/>
            <person name="Klein O.D."/>
        </authorList>
    </citation>
    <scope>NUCLEOTIDE SEQUENCE [LARGE SCALE GENOMIC DNA]</scope>
    <source>
        <strain evidence="1">V071</strain>
    </source>
</reference>
<organism evidence="1 2">
    <name type="scientific">Myodes glareolus</name>
    <name type="common">Bank vole</name>
    <name type="synonym">Clethrionomys glareolus</name>
    <dbReference type="NCBI Taxonomy" id="447135"/>
    <lineage>
        <taxon>Eukaryota</taxon>
        <taxon>Metazoa</taxon>
        <taxon>Chordata</taxon>
        <taxon>Craniata</taxon>
        <taxon>Vertebrata</taxon>
        <taxon>Euteleostomi</taxon>
        <taxon>Mammalia</taxon>
        <taxon>Eutheria</taxon>
        <taxon>Euarchontoglires</taxon>
        <taxon>Glires</taxon>
        <taxon>Rodentia</taxon>
        <taxon>Myomorpha</taxon>
        <taxon>Muroidea</taxon>
        <taxon>Cricetidae</taxon>
        <taxon>Arvicolinae</taxon>
        <taxon>Myodes</taxon>
    </lineage>
</organism>
<proteinExistence type="predicted"/>
<dbReference type="EMBL" id="JBBHLL010000223">
    <property type="protein sequence ID" value="KAK7809048.1"/>
    <property type="molecule type" value="Genomic_DNA"/>
</dbReference>
<keyword evidence="2" id="KW-1185">Reference proteome</keyword>
<dbReference type="Proteomes" id="UP001488838">
    <property type="component" value="Unassembled WGS sequence"/>
</dbReference>
<name>A0AAW0I3T4_MYOGA</name>
<protein>
    <submittedName>
        <fullName evidence="1">Uncharacterized protein</fullName>
    </submittedName>
</protein>
<accession>A0AAW0I3T4</accession>
<gene>
    <name evidence="1" type="ORF">U0070_013234</name>
</gene>